<keyword evidence="2" id="KW-1185">Reference proteome</keyword>
<feature type="non-terminal residue" evidence="1">
    <location>
        <position position="105"/>
    </location>
</feature>
<proteinExistence type="predicted"/>
<name>A0ABR4CBB0_9HELO</name>
<sequence>MQDILAPLGFSDWCHPTSIASNTVTFNPLKVPTSNPSSAAKRRHILRPSCSSIARTSSNRVPWVRTGEEAEGIDTVRKLVDELLCHLFVSDKRILVLRLVSAEIV</sequence>
<evidence type="ECO:0000313" key="1">
    <source>
        <dbReference type="EMBL" id="KAL2066812.1"/>
    </source>
</evidence>
<organism evidence="1 2">
    <name type="scientific">Oculimacula yallundae</name>
    <dbReference type="NCBI Taxonomy" id="86028"/>
    <lineage>
        <taxon>Eukaryota</taxon>
        <taxon>Fungi</taxon>
        <taxon>Dikarya</taxon>
        <taxon>Ascomycota</taxon>
        <taxon>Pezizomycotina</taxon>
        <taxon>Leotiomycetes</taxon>
        <taxon>Helotiales</taxon>
        <taxon>Ploettnerulaceae</taxon>
        <taxon>Oculimacula</taxon>
    </lineage>
</organism>
<protein>
    <submittedName>
        <fullName evidence="1">Uncharacterized protein</fullName>
    </submittedName>
</protein>
<evidence type="ECO:0000313" key="2">
    <source>
        <dbReference type="Proteomes" id="UP001595075"/>
    </source>
</evidence>
<reference evidence="1 2" key="1">
    <citation type="journal article" date="2024" name="Commun. Biol.">
        <title>Comparative genomic analysis of thermophilic fungi reveals convergent evolutionary adaptations and gene losses.</title>
        <authorList>
            <person name="Steindorff A.S."/>
            <person name="Aguilar-Pontes M.V."/>
            <person name="Robinson A.J."/>
            <person name="Andreopoulos B."/>
            <person name="LaButti K."/>
            <person name="Kuo A."/>
            <person name="Mondo S."/>
            <person name="Riley R."/>
            <person name="Otillar R."/>
            <person name="Haridas S."/>
            <person name="Lipzen A."/>
            <person name="Grimwood J."/>
            <person name="Schmutz J."/>
            <person name="Clum A."/>
            <person name="Reid I.D."/>
            <person name="Moisan M.C."/>
            <person name="Butler G."/>
            <person name="Nguyen T.T.M."/>
            <person name="Dewar K."/>
            <person name="Conant G."/>
            <person name="Drula E."/>
            <person name="Henrissat B."/>
            <person name="Hansel C."/>
            <person name="Singer S."/>
            <person name="Hutchinson M.I."/>
            <person name="de Vries R.P."/>
            <person name="Natvig D.O."/>
            <person name="Powell A.J."/>
            <person name="Tsang A."/>
            <person name="Grigoriev I.V."/>
        </authorList>
    </citation>
    <scope>NUCLEOTIDE SEQUENCE [LARGE SCALE GENOMIC DNA]</scope>
    <source>
        <strain evidence="1 2">CBS 494.80</strain>
    </source>
</reference>
<comment type="caution">
    <text evidence="1">The sequence shown here is derived from an EMBL/GenBank/DDBJ whole genome shotgun (WGS) entry which is preliminary data.</text>
</comment>
<dbReference type="Proteomes" id="UP001595075">
    <property type="component" value="Unassembled WGS sequence"/>
</dbReference>
<accession>A0ABR4CBB0</accession>
<dbReference type="EMBL" id="JAZHXI010000010">
    <property type="protein sequence ID" value="KAL2066812.1"/>
    <property type="molecule type" value="Genomic_DNA"/>
</dbReference>
<gene>
    <name evidence="1" type="ORF">VTL71DRAFT_1236</name>
</gene>